<gene>
    <name evidence="1" type="ORF">HLB23_34685</name>
</gene>
<evidence type="ECO:0000313" key="1">
    <source>
        <dbReference type="EMBL" id="NNH74939.1"/>
    </source>
</evidence>
<protein>
    <submittedName>
        <fullName evidence="1">Uncharacterized protein</fullName>
    </submittedName>
</protein>
<evidence type="ECO:0000313" key="2">
    <source>
        <dbReference type="Proteomes" id="UP000586827"/>
    </source>
</evidence>
<dbReference type="Proteomes" id="UP000586827">
    <property type="component" value="Unassembled WGS sequence"/>
</dbReference>
<comment type="caution">
    <text evidence="1">The sequence shown here is derived from an EMBL/GenBank/DDBJ whole genome shotgun (WGS) entry which is preliminary data.</text>
</comment>
<proteinExistence type="predicted"/>
<dbReference type="EMBL" id="JABELX010000017">
    <property type="protein sequence ID" value="NNH74939.1"/>
    <property type="molecule type" value="Genomic_DNA"/>
</dbReference>
<sequence>MLGIDGCLQLIMDIPGARSATLVDGASGLAIAGAGEHELVDQHEDAAGTTDVVRAVLACPALASGRDGDDIREILVCGTRGYHLLNLIDGDFDGRLFVHVLFDDDSGNLAMARYRLRGILDEFAGVQYAGDGRER</sequence>
<organism evidence="1 2">
    <name type="scientific">Nocardia uniformis</name>
    <dbReference type="NCBI Taxonomy" id="53432"/>
    <lineage>
        <taxon>Bacteria</taxon>
        <taxon>Bacillati</taxon>
        <taxon>Actinomycetota</taxon>
        <taxon>Actinomycetes</taxon>
        <taxon>Mycobacteriales</taxon>
        <taxon>Nocardiaceae</taxon>
        <taxon>Nocardia</taxon>
    </lineage>
</organism>
<dbReference type="RefSeq" id="WP_067527988.1">
    <property type="nucleotide sequence ID" value="NZ_JABELX010000017.1"/>
</dbReference>
<name>A0A849CGN2_9NOCA</name>
<dbReference type="AlphaFoldDB" id="A0A849CGN2"/>
<accession>A0A849CGN2</accession>
<keyword evidence="2" id="KW-1185">Reference proteome</keyword>
<reference evidence="1 2" key="1">
    <citation type="submission" date="2020-05" db="EMBL/GenBank/DDBJ databases">
        <title>MicrobeNet Type strains.</title>
        <authorList>
            <person name="Nicholson A.C."/>
        </authorList>
    </citation>
    <scope>NUCLEOTIDE SEQUENCE [LARGE SCALE GENOMIC DNA]</scope>
    <source>
        <strain evidence="1 2">JCM 3224</strain>
    </source>
</reference>